<dbReference type="PANTHER" id="PTHR45657:SF1">
    <property type="entry name" value="CRAL-TRIO DOMAIN-CONTAINING PROTEIN YKL091C-RELATED"/>
    <property type="match status" value="1"/>
</dbReference>
<feature type="transmembrane region" description="Helical" evidence="2">
    <location>
        <begin position="645"/>
        <end position="665"/>
    </location>
</feature>
<organism evidence="5">
    <name type="scientific">Aureoumbra lagunensis</name>
    <dbReference type="NCBI Taxonomy" id="44058"/>
    <lineage>
        <taxon>Eukaryota</taxon>
        <taxon>Sar</taxon>
        <taxon>Stramenopiles</taxon>
        <taxon>Ochrophyta</taxon>
        <taxon>Pelagophyceae</taxon>
        <taxon>Pelagomonadales</taxon>
        <taxon>Aureoumbra</taxon>
    </lineage>
</organism>
<feature type="transmembrane region" description="Helical" evidence="2">
    <location>
        <begin position="677"/>
        <end position="702"/>
    </location>
</feature>
<accession>A0A7S3JVI4</accession>
<feature type="transmembrane region" description="Helical" evidence="2">
    <location>
        <begin position="606"/>
        <end position="624"/>
    </location>
</feature>
<dbReference type="PROSITE" id="PS50191">
    <property type="entry name" value="CRAL_TRIO"/>
    <property type="match status" value="1"/>
</dbReference>
<dbReference type="InterPro" id="IPR036865">
    <property type="entry name" value="CRAL-TRIO_dom_sf"/>
</dbReference>
<feature type="region of interest" description="Disordered" evidence="1">
    <location>
        <begin position="820"/>
        <end position="848"/>
    </location>
</feature>
<feature type="transmembrane region" description="Helical" evidence="2">
    <location>
        <begin position="157"/>
        <end position="178"/>
    </location>
</feature>
<evidence type="ECO:0000259" key="4">
    <source>
        <dbReference type="PROSITE" id="PS50191"/>
    </source>
</evidence>
<dbReference type="PANTHER" id="PTHR45657">
    <property type="entry name" value="CRAL-TRIO DOMAIN-CONTAINING PROTEIN YKL091C-RELATED"/>
    <property type="match status" value="1"/>
</dbReference>
<protein>
    <recommendedName>
        <fullName evidence="4">CRAL-TRIO domain-containing protein</fullName>
    </recommendedName>
</protein>
<dbReference type="Gene3D" id="3.40.525.10">
    <property type="entry name" value="CRAL-TRIO lipid binding domain"/>
    <property type="match status" value="1"/>
</dbReference>
<dbReference type="InterPro" id="IPR001251">
    <property type="entry name" value="CRAL-TRIO_dom"/>
</dbReference>
<feature type="transmembrane region" description="Helical" evidence="2">
    <location>
        <begin position="714"/>
        <end position="733"/>
    </location>
</feature>
<feature type="compositionally biased region" description="Polar residues" evidence="1">
    <location>
        <begin position="836"/>
        <end position="848"/>
    </location>
</feature>
<feature type="chain" id="PRO_5031571999" description="CRAL-TRIO domain-containing protein" evidence="3">
    <location>
        <begin position="18"/>
        <end position="848"/>
    </location>
</feature>
<dbReference type="InterPro" id="IPR051026">
    <property type="entry name" value="PI/PC_transfer"/>
</dbReference>
<evidence type="ECO:0000256" key="3">
    <source>
        <dbReference type="SAM" id="SignalP"/>
    </source>
</evidence>
<feature type="region of interest" description="Disordered" evidence="1">
    <location>
        <begin position="461"/>
        <end position="484"/>
    </location>
</feature>
<dbReference type="CDD" id="cd00170">
    <property type="entry name" value="SEC14"/>
    <property type="match status" value="1"/>
</dbReference>
<feature type="domain" description="CRAL-TRIO" evidence="4">
    <location>
        <begin position="259"/>
        <end position="424"/>
    </location>
</feature>
<feature type="transmembrane region" description="Helical" evidence="2">
    <location>
        <begin position="753"/>
        <end position="771"/>
    </location>
</feature>
<sequence length="848" mass="92346">MNRFIAVTTWSWSFWSTLPPLGPRALLAVAEVTTPTRGFSARAGVETWAYIVVAAELGSRIGRHRWWPQRADASTRLGLIAIHLLMGCASRRWSQLCLRILASAVGAGMFAKATGEVSSGRLDAIATALGAALGAVPPLGWRLLTARFAALSATIKLRVWISLAVLALVLLLVGIFMARRQIKARCSKRNTWFARRKRQSNEIKNDDGMVPKLLMQTTPSLYVEMCGGNHETAKKRWNRTLEWRAQHNADNVLSQRQPKYHAVKQLYPHYLHGKARDGEVIMFELVGSLDTSSLRNGSLTTDDAFRHFVFVHEFISHKFQGEDTRLVSVLDVGGLRFSQVDSTLLRLLSATSNVLDNLVPFRAVRIYIINAPSWFSTVWNGAIKRALPTSVRDKVQVLKSTKALASLLGIELPREYGGTLPLGQHDFELDLLETVCLLNNNKIPKQSEIKQSEILSVQIPSDDQASSQRQLPLSNNYDSDTRSPSGFVSRLLPWRRRQGKVAHLGRDSDFYYDAVHKRWVFPGDEARRDEDSDDEDDKALVAAIRAATLHRAGALTEDDDEEDTAGLRRWLQLAAMLTRGARGVLVTSIPVWILAPASRGGVGLKIPRAAFCQMAAMLIVAILAGRTSDALAHMPQRAPLRAFRVAAGSCLLLTAAAPVTVPGLGGQTSDGMLPRDSAAVAIVATAVLATLAVAATLAVNAADASLTVARRSPIPILSLFADIAGPLLALKLLRPALDQPNTASYPFDASLGLTAAAAAYALLYLVSLSVYRQVVGDVRGTTDNVNGTTTPGSSNGLCAAFLELPARDLGRCVDDFFEDPTEIDENNGQHNDDDNTTTYASKNSQISV</sequence>
<evidence type="ECO:0000256" key="1">
    <source>
        <dbReference type="SAM" id="MobiDB-lite"/>
    </source>
</evidence>
<dbReference type="SUPFAM" id="SSF52087">
    <property type="entry name" value="CRAL/TRIO domain"/>
    <property type="match status" value="1"/>
</dbReference>
<dbReference type="SMART" id="SM00516">
    <property type="entry name" value="SEC14"/>
    <property type="match status" value="1"/>
</dbReference>
<dbReference type="AlphaFoldDB" id="A0A7S3JVI4"/>
<evidence type="ECO:0000313" key="5">
    <source>
        <dbReference type="EMBL" id="CAE0364317.1"/>
    </source>
</evidence>
<feature type="transmembrane region" description="Helical" evidence="2">
    <location>
        <begin position="125"/>
        <end position="145"/>
    </location>
</feature>
<keyword evidence="2" id="KW-1133">Transmembrane helix</keyword>
<dbReference type="EMBL" id="HBIJ01007181">
    <property type="protein sequence ID" value="CAE0364317.1"/>
    <property type="molecule type" value="Transcribed_RNA"/>
</dbReference>
<proteinExistence type="predicted"/>
<keyword evidence="3" id="KW-0732">Signal</keyword>
<feature type="signal peptide" evidence="3">
    <location>
        <begin position="1"/>
        <end position="17"/>
    </location>
</feature>
<gene>
    <name evidence="5" type="ORF">ALAG00032_LOCUS5058</name>
</gene>
<dbReference type="Pfam" id="PF00650">
    <property type="entry name" value="CRAL_TRIO"/>
    <property type="match status" value="1"/>
</dbReference>
<keyword evidence="2" id="KW-0812">Transmembrane</keyword>
<name>A0A7S3JVI4_9STRA</name>
<keyword evidence="2" id="KW-0472">Membrane</keyword>
<evidence type="ECO:0000256" key="2">
    <source>
        <dbReference type="SAM" id="Phobius"/>
    </source>
</evidence>
<reference evidence="5" key="1">
    <citation type="submission" date="2021-01" db="EMBL/GenBank/DDBJ databases">
        <authorList>
            <person name="Corre E."/>
            <person name="Pelletier E."/>
            <person name="Niang G."/>
            <person name="Scheremetjew M."/>
            <person name="Finn R."/>
            <person name="Kale V."/>
            <person name="Holt S."/>
            <person name="Cochrane G."/>
            <person name="Meng A."/>
            <person name="Brown T."/>
            <person name="Cohen L."/>
        </authorList>
    </citation>
    <scope>NUCLEOTIDE SEQUENCE</scope>
    <source>
        <strain evidence="5">CCMP1510</strain>
    </source>
</reference>
<feature type="transmembrane region" description="Helical" evidence="2">
    <location>
        <begin position="96"/>
        <end position="113"/>
    </location>
</feature>